<comment type="caution">
    <text evidence="2">The sequence shown here is derived from an EMBL/GenBank/DDBJ whole genome shotgun (WGS) entry which is preliminary data.</text>
</comment>
<dbReference type="AlphaFoldDB" id="A0A4R1R467"/>
<keyword evidence="1" id="KW-0812">Transmembrane</keyword>
<feature type="transmembrane region" description="Helical" evidence="1">
    <location>
        <begin position="38"/>
        <end position="65"/>
    </location>
</feature>
<organism evidence="2 3">
    <name type="scientific">Hydrogenispora ethanolica</name>
    <dbReference type="NCBI Taxonomy" id="1082276"/>
    <lineage>
        <taxon>Bacteria</taxon>
        <taxon>Bacillati</taxon>
        <taxon>Bacillota</taxon>
        <taxon>Hydrogenispora</taxon>
    </lineage>
</organism>
<reference evidence="2 3" key="1">
    <citation type="submission" date="2019-03" db="EMBL/GenBank/DDBJ databases">
        <title>Genomic Encyclopedia of Type Strains, Phase IV (KMG-IV): sequencing the most valuable type-strain genomes for metagenomic binning, comparative biology and taxonomic classification.</title>
        <authorList>
            <person name="Goeker M."/>
        </authorList>
    </citation>
    <scope>NUCLEOTIDE SEQUENCE [LARGE SCALE GENOMIC DNA]</scope>
    <source>
        <strain evidence="2 3">LX-B</strain>
    </source>
</reference>
<evidence type="ECO:0008006" key="4">
    <source>
        <dbReference type="Google" id="ProtNLM"/>
    </source>
</evidence>
<evidence type="ECO:0000256" key="1">
    <source>
        <dbReference type="SAM" id="Phobius"/>
    </source>
</evidence>
<evidence type="ECO:0000313" key="3">
    <source>
        <dbReference type="Proteomes" id="UP000295008"/>
    </source>
</evidence>
<sequence length="126" mass="14317">MPKIADIIVLVVKLGIAGLIGFWFYLDARGRDYAWMFWTFVPIILVITAPVVGVVAMIVLVIVYFMMRPQGTMAKCPHCNKKIIDNLFMCPFCQKNAKKECLVCHEPVPWEAEQCPHCKSRAITKS</sequence>
<keyword evidence="3" id="KW-1185">Reference proteome</keyword>
<dbReference type="EMBL" id="SLUN01000036">
    <property type="protein sequence ID" value="TCL60253.1"/>
    <property type="molecule type" value="Genomic_DNA"/>
</dbReference>
<gene>
    <name evidence="2" type="ORF">EDC14_10365</name>
</gene>
<accession>A0A4R1R467</accession>
<dbReference type="RefSeq" id="WP_132016374.1">
    <property type="nucleotide sequence ID" value="NZ_SLUN01000036.1"/>
</dbReference>
<evidence type="ECO:0000313" key="2">
    <source>
        <dbReference type="EMBL" id="TCL60253.1"/>
    </source>
</evidence>
<proteinExistence type="predicted"/>
<feature type="transmembrane region" description="Helical" evidence="1">
    <location>
        <begin position="7"/>
        <end position="26"/>
    </location>
</feature>
<dbReference type="Proteomes" id="UP000295008">
    <property type="component" value="Unassembled WGS sequence"/>
</dbReference>
<name>A0A4R1R467_HYDET</name>
<keyword evidence="1" id="KW-0472">Membrane</keyword>
<protein>
    <recommendedName>
        <fullName evidence="4">Double zinc ribbon protein</fullName>
    </recommendedName>
</protein>
<dbReference type="OrthoDB" id="122883at2"/>
<keyword evidence="1" id="KW-1133">Transmembrane helix</keyword>